<dbReference type="GO" id="GO:0005525">
    <property type="term" value="F:GTP binding"/>
    <property type="evidence" value="ECO:0007669"/>
    <property type="project" value="UniProtKB-KW"/>
</dbReference>
<dbReference type="CDD" id="cd01949">
    <property type="entry name" value="GGDEF"/>
    <property type="match status" value="1"/>
</dbReference>
<dbReference type="Gene3D" id="3.30.70.270">
    <property type="match status" value="1"/>
</dbReference>
<dbReference type="InterPro" id="IPR050469">
    <property type="entry name" value="Diguanylate_Cyclase"/>
</dbReference>
<organism evidence="7 8">
    <name type="scientific">Klebsiella variicola</name>
    <dbReference type="NCBI Taxonomy" id="244366"/>
    <lineage>
        <taxon>Bacteria</taxon>
        <taxon>Pseudomonadati</taxon>
        <taxon>Pseudomonadota</taxon>
        <taxon>Gammaproteobacteria</taxon>
        <taxon>Enterobacterales</taxon>
        <taxon>Enterobacteriaceae</taxon>
        <taxon>Klebsiella/Raoultella group</taxon>
        <taxon>Klebsiella</taxon>
        <taxon>Klebsiella pneumoniae complex</taxon>
    </lineage>
</organism>
<evidence type="ECO:0000256" key="2">
    <source>
        <dbReference type="ARBA" id="ARBA00004665"/>
    </source>
</evidence>
<evidence type="ECO:0000256" key="4">
    <source>
        <dbReference type="ARBA" id="ARBA00023134"/>
    </source>
</evidence>
<dbReference type="SUPFAM" id="SSF55073">
    <property type="entry name" value="Nucleotide cyclase"/>
    <property type="match status" value="1"/>
</dbReference>
<dbReference type="EMBL" id="PICB01002220">
    <property type="protein sequence ID" value="PLP39370.1"/>
    <property type="molecule type" value="Genomic_DNA"/>
</dbReference>
<gene>
    <name evidence="7" type="ORF">CWM98_30160</name>
</gene>
<dbReference type="PANTHER" id="PTHR45138:SF9">
    <property type="entry name" value="DIGUANYLATE CYCLASE DGCM-RELATED"/>
    <property type="match status" value="1"/>
</dbReference>
<comment type="caution">
    <text evidence="7">The sequence shown here is derived from an EMBL/GenBank/DDBJ whole genome shotgun (WGS) entry which is preliminary data.</text>
</comment>
<name>A0A2N5A6Z8_KLEVA</name>
<keyword evidence="4" id="KW-0342">GTP-binding</keyword>
<comment type="cofactor">
    <cofactor evidence="1">
        <name>Mg(2+)</name>
        <dbReference type="ChEBI" id="CHEBI:18420"/>
    </cofactor>
</comment>
<feature type="non-terminal residue" evidence="7">
    <location>
        <position position="1"/>
    </location>
</feature>
<dbReference type="InterPro" id="IPR000160">
    <property type="entry name" value="GGDEF_dom"/>
</dbReference>
<protein>
    <recommendedName>
        <fullName evidence="3">diguanylate cyclase</fullName>
        <ecNumber evidence="3">2.7.7.65</ecNumber>
    </recommendedName>
</protein>
<accession>A0A2N5A6Z8</accession>
<feature type="domain" description="GGDEF" evidence="6">
    <location>
        <begin position="1"/>
        <end position="93"/>
    </location>
</feature>
<proteinExistence type="predicted"/>
<evidence type="ECO:0000313" key="7">
    <source>
        <dbReference type="EMBL" id="PLP39370.1"/>
    </source>
</evidence>
<dbReference type="GO" id="GO:0043709">
    <property type="term" value="P:cell adhesion involved in single-species biofilm formation"/>
    <property type="evidence" value="ECO:0007669"/>
    <property type="project" value="TreeGrafter"/>
</dbReference>
<dbReference type="SMART" id="SM00267">
    <property type="entry name" value="GGDEF"/>
    <property type="match status" value="1"/>
</dbReference>
<dbReference type="Pfam" id="PF00990">
    <property type="entry name" value="GGDEF"/>
    <property type="match status" value="1"/>
</dbReference>
<evidence type="ECO:0000259" key="6">
    <source>
        <dbReference type="PROSITE" id="PS50887"/>
    </source>
</evidence>
<dbReference type="PROSITE" id="PS50887">
    <property type="entry name" value="GGDEF"/>
    <property type="match status" value="1"/>
</dbReference>
<evidence type="ECO:0000256" key="3">
    <source>
        <dbReference type="ARBA" id="ARBA00012528"/>
    </source>
</evidence>
<dbReference type="GO" id="GO:1902201">
    <property type="term" value="P:negative regulation of bacterial-type flagellum-dependent cell motility"/>
    <property type="evidence" value="ECO:0007669"/>
    <property type="project" value="TreeGrafter"/>
</dbReference>
<comment type="pathway">
    <text evidence="2">Purine metabolism; 3',5'-cyclic di-GMP biosynthesis.</text>
</comment>
<keyword evidence="4" id="KW-0547">Nucleotide-binding</keyword>
<evidence type="ECO:0000256" key="5">
    <source>
        <dbReference type="ARBA" id="ARBA00034247"/>
    </source>
</evidence>
<dbReference type="Proteomes" id="UP000234473">
    <property type="component" value="Unassembled WGS sequence"/>
</dbReference>
<dbReference type="GO" id="GO:0052621">
    <property type="term" value="F:diguanylate cyclase activity"/>
    <property type="evidence" value="ECO:0007669"/>
    <property type="project" value="UniProtKB-EC"/>
</dbReference>
<reference evidence="7 8" key="2">
    <citation type="submission" date="2018-01" db="EMBL/GenBank/DDBJ databases">
        <title>Genomic study of Klebsiella pneumoniae.</title>
        <authorList>
            <person name="Yang Y."/>
            <person name="Bicalho R."/>
        </authorList>
    </citation>
    <scope>NUCLEOTIDE SEQUENCE [LARGE SCALE GENOMIC DNA]</scope>
    <source>
        <strain evidence="7 8">A5</strain>
    </source>
</reference>
<dbReference type="InterPro" id="IPR029787">
    <property type="entry name" value="Nucleotide_cyclase"/>
</dbReference>
<dbReference type="PANTHER" id="PTHR45138">
    <property type="entry name" value="REGULATORY COMPONENTS OF SENSORY TRANSDUCTION SYSTEM"/>
    <property type="match status" value="1"/>
</dbReference>
<reference evidence="7 8" key="1">
    <citation type="submission" date="2017-11" db="EMBL/GenBank/DDBJ databases">
        <authorList>
            <person name="Han C.G."/>
        </authorList>
    </citation>
    <scope>NUCLEOTIDE SEQUENCE [LARGE SCALE GENOMIC DNA]</scope>
    <source>
        <strain evidence="7 8">A5</strain>
    </source>
</reference>
<dbReference type="AlphaFoldDB" id="A0A2N5A6Z8"/>
<dbReference type="EC" id="2.7.7.65" evidence="3"/>
<comment type="catalytic activity">
    <reaction evidence="5">
        <text>2 GTP = 3',3'-c-di-GMP + 2 diphosphate</text>
        <dbReference type="Rhea" id="RHEA:24898"/>
        <dbReference type="ChEBI" id="CHEBI:33019"/>
        <dbReference type="ChEBI" id="CHEBI:37565"/>
        <dbReference type="ChEBI" id="CHEBI:58805"/>
        <dbReference type="EC" id="2.7.7.65"/>
    </reaction>
</comment>
<evidence type="ECO:0000313" key="8">
    <source>
        <dbReference type="Proteomes" id="UP000234473"/>
    </source>
</evidence>
<dbReference type="InterPro" id="IPR043128">
    <property type="entry name" value="Rev_trsase/Diguanyl_cyclase"/>
</dbReference>
<dbReference type="NCBIfam" id="TIGR00254">
    <property type="entry name" value="GGDEF"/>
    <property type="match status" value="1"/>
</dbReference>
<sequence>KLTSEQVQPARIGGEEFAIIVDGLSEPELHALAQSILANARTILINHQTPLSISIGVGTWRPGEAQETFIRKVDEALYKAKHNGRGRVEWAPSAGAAG</sequence>
<evidence type="ECO:0000256" key="1">
    <source>
        <dbReference type="ARBA" id="ARBA00001946"/>
    </source>
</evidence>
<dbReference type="GO" id="GO:0005886">
    <property type="term" value="C:plasma membrane"/>
    <property type="evidence" value="ECO:0007669"/>
    <property type="project" value="TreeGrafter"/>
</dbReference>